<dbReference type="GO" id="GO:0008234">
    <property type="term" value="F:cysteine-type peptidase activity"/>
    <property type="evidence" value="ECO:0007669"/>
    <property type="project" value="InterPro"/>
</dbReference>
<feature type="compositionally biased region" description="Basic residues" evidence="3">
    <location>
        <begin position="1"/>
        <end position="19"/>
    </location>
</feature>
<feature type="domain" description="Ubiquitin-like protease family profile" evidence="4">
    <location>
        <begin position="210"/>
        <end position="326"/>
    </location>
</feature>
<protein>
    <recommendedName>
        <fullName evidence="4">Ubiquitin-like protease family profile domain-containing protein</fullName>
    </recommendedName>
</protein>
<accession>A0A6C0B177</accession>
<dbReference type="Pfam" id="PF02902">
    <property type="entry name" value="Peptidase_C48"/>
    <property type="match status" value="1"/>
</dbReference>
<dbReference type="EMBL" id="MN739042">
    <property type="protein sequence ID" value="QHS85213.1"/>
    <property type="molecule type" value="Genomic_DNA"/>
</dbReference>
<keyword evidence="2" id="KW-0378">Hydrolase</keyword>
<organism evidence="5">
    <name type="scientific">viral metagenome</name>
    <dbReference type="NCBI Taxonomy" id="1070528"/>
    <lineage>
        <taxon>unclassified sequences</taxon>
        <taxon>metagenomes</taxon>
        <taxon>organismal metagenomes</taxon>
    </lineage>
</organism>
<dbReference type="InterPro" id="IPR003653">
    <property type="entry name" value="Peptidase_C48_C"/>
</dbReference>
<reference evidence="5" key="1">
    <citation type="journal article" date="2020" name="Nature">
        <title>Giant virus diversity and host interactions through global metagenomics.</title>
        <authorList>
            <person name="Schulz F."/>
            <person name="Roux S."/>
            <person name="Paez-Espino D."/>
            <person name="Jungbluth S."/>
            <person name="Walsh D.A."/>
            <person name="Denef V.J."/>
            <person name="McMahon K.D."/>
            <person name="Konstantinidis K.T."/>
            <person name="Eloe-Fadrosh E.A."/>
            <person name="Kyrpides N.C."/>
            <person name="Woyke T."/>
        </authorList>
    </citation>
    <scope>NUCLEOTIDE SEQUENCE</scope>
    <source>
        <strain evidence="5">GVMAG-M-3300009182-78</strain>
    </source>
</reference>
<name>A0A6C0B177_9ZZZZ</name>
<proteinExistence type="predicted"/>
<evidence type="ECO:0000259" key="4">
    <source>
        <dbReference type="Pfam" id="PF02902"/>
    </source>
</evidence>
<evidence type="ECO:0000256" key="1">
    <source>
        <dbReference type="ARBA" id="ARBA00022670"/>
    </source>
</evidence>
<evidence type="ECO:0000256" key="2">
    <source>
        <dbReference type="ARBA" id="ARBA00022801"/>
    </source>
</evidence>
<evidence type="ECO:0000313" key="5">
    <source>
        <dbReference type="EMBL" id="QHS85213.1"/>
    </source>
</evidence>
<dbReference type="SUPFAM" id="SSF54001">
    <property type="entry name" value="Cysteine proteinases"/>
    <property type="match status" value="1"/>
</dbReference>
<sequence length="330" mass="39288">MKKIKRVNKTRSTRKIRKSVKQDKEIKQIKHNKTTRRNLAFREKMMKQFKTVKLRCSPKTGNKKYTCLEDETLYKLKELWNARHPDSKIETNEAKEIWEQLNKKLSGVCNKESCWLKQKFVDGKLDKELQTSFAPVSPKEWSKNPTEWLSSTDILDVMKQYENTYKCFDFIGPSPIDFDTHKLYGECVWEELCHFNIVDEIKNKRFKIGIIFNLDPHDKGGSHWVSMFINIKKGEIFFFDSAGDAAPRQVMKLVNRIIKQGKQLRVPIKFTFDQNHPVEHQYGDTECGVYSLYFIAHMLEDRHDSTYFKTHILDDKYMQQFRNVYFNKEL</sequence>
<evidence type="ECO:0000256" key="3">
    <source>
        <dbReference type="SAM" id="MobiDB-lite"/>
    </source>
</evidence>
<dbReference type="Gene3D" id="3.40.395.10">
    <property type="entry name" value="Adenoviral Proteinase, Chain A"/>
    <property type="match status" value="1"/>
</dbReference>
<feature type="region of interest" description="Disordered" evidence="3">
    <location>
        <begin position="1"/>
        <end position="22"/>
    </location>
</feature>
<dbReference type="AlphaFoldDB" id="A0A6C0B177"/>
<dbReference type="InterPro" id="IPR038765">
    <property type="entry name" value="Papain-like_cys_pep_sf"/>
</dbReference>
<dbReference type="GO" id="GO:0006508">
    <property type="term" value="P:proteolysis"/>
    <property type="evidence" value="ECO:0007669"/>
    <property type="project" value="UniProtKB-KW"/>
</dbReference>
<keyword evidence="1" id="KW-0645">Protease</keyword>